<keyword evidence="3" id="KW-0862">Zinc</keyword>
<dbReference type="GO" id="GO:0046872">
    <property type="term" value="F:metal ion binding"/>
    <property type="evidence" value="ECO:0007669"/>
    <property type="project" value="UniProtKB-KW"/>
</dbReference>
<sequence>MVHWKMSDTDLIKHTGGCHCGAVRFEVQAAPVLNVIECNCSICRKKQNLHFIVPAQHFKLIKGHQAIKTYSFNTHSAKHNFCGTCGVQSFYIPRSNIDGYGIVPHCLDEGTVRKIKMEKFDGKHWEESIKKHEHITNLSKVKKK</sequence>
<evidence type="ECO:0000313" key="6">
    <source>
        <dbReference type="Proteomes" id="UP001497623"/>
    </source>
</evidence>
<gene>
    <name evidence="5" type="ORF">MNOR_LOCUS9786</name>
</gene>
<accession>A0AAV2Q8A5</accession>
<dbReference type="SUPFAM" id="SSF51316">
    <property type="entry name" value="Mss4-like"/>
    <property type="match status" value="1"/>
</dbReference>
<dbReference type="PANTHER" id="PTHR28620">
    <property type="entry name" value="CENTROMERE PROTEIN V"/>
    <property type="match status" value="1"/>
</dbReference>
<dbReference type="Gene3D" id="2.170.150.70">
    <property type="match status" value="1"/>
</dbReference>
<evidence type="ECO:0000256" key="1">
    <source>
        <dbReference type="ARBA" id="ARBA00005495"/>
    </source>
</evidence>
<dbReference type="AlphaFoldDB" id="A0AAV2Q8A5"/>
<dbReference type="PANTHER" id="PTHR28620:SF1">
    <property type="entry name" value="CENP-V_GFA DOMAIN-CONTAINING PROTEIN"/>
    <property type="match status" value="1"/>
</dbReference>
<reference evidence="5 6" key="1">
    <citation type="submission" date="2024-05" db="EMBL/GenBank/DDBJ databases">
        <authorList>
            <person name="Wallberg A."/>
        </authorList>
    </citation>
    <scope>NUCLEOTIDE SEQUENCE [LARGE SCALE GENOMIC DNA]</scope>
</reference>
<dbReference type="Pfam" id="PF04828">
    <property type="entry name" value="GFA"/>
    <property type="match status" value="1"/>
</dbReference>
<keyword evidence="2" id="KW-0479">Metal-binding</keyword>
<comment type="similarity">
    <text evidence="1">Belongs to the Gfa family.</text>
</comment>
<dbReference type="PROSITE" id="PS51891">
    <property type="entry name" value="CENP_V_GFA"/>
    <property type="match status" value="1"/>
</dbReference>
<proteinExistence type="inferred from homology"/>
<dbReference type="InterPro" id="IPR006913">
    <property type="entry name" value="CENP-V/GFA"/>
</dbReference>
<protein>
    <recommendedName>
        <fullName evidence="4">CENP-V/GFA domain-containing protein</fullName>
    </recommendedName>
</protein>
<evidence type="ECO:0000256" key="3">
    <source>
        <dbReference type="ARBA" id="ARBA00022833"/>
    </source>
</evidence>
<dbReference type="GO" id="GO:0016846">
    <property type="term" value="F:carbon-sulfur lyase activity"/>
    <property type="evidence" value="ECO:0007669"/>
    <property type="project" value="InterPro"/>
</dbReference>
<dbReference type="Proteomes" id="UP001497623">
    <property type="component" value="Unassembled WGS sequence"/>
</dbReference>
<organism evidence="5 6">
    <name type="scientific">Meganyctiphanes norvegica</name>
    <name type="common">Northern krill</name>
    <name type="synonym">Thysanopoda norvegica</name>
    <dbReference type="NCBI Taxonomy" id="48144"/>
    <lineage>
        <taxon>Eukaryota</taxon>
        <taxon>Metazoa</taxon>
        <taxon>Ecdysozoa</taxon>
        <taxon>Arthropoda</taxon>
        <taxon>Crustacea</taxon>
        <taxon>Multicrustacea</taxon>
        <taxon>Malacostraca</taxon>
        <taxon>Eumalacostraca</taxon>
        <taxon>Eucarida</taxon>
        <taxon>Euphausiacea</taxon>
        <taxon>Euphausiidae</taxon>
        <taxon>Meganyctiphanes</taxon>
    </lineage>
</organism>
<keyword evidence="6" id="KW-1185">Reference proteome</keyword>
<evidence type="ECO:0000256" key="2">
    <source>
        <dbReference type="ARBA" id="ARBA00022723"/>
    </source>
</evidence>
<comment type="caution">
    <text evidence="5">The sequence shown here is derived from an EMBL/GenBank/DDBJ whole genome shotgun (WGS) entry which is preliminary data.</text>
</comment>
<dbReference type="InterPro" id="IPR011057">
    <property type="entry name" value="Mss4-like_sf"/>
</dbReference>
<evidence type="ECO:0000259" key="4">
    <source>
        <dbReference type="PROSITE" id="PS51891"/>
    </source>
</evidence>
<dbReference type="InterPro" id="IPR052355">
    <property type="entry name" value="CENP-V-like"/>
</dbReference>
<name>A0AAV2Q8A5_MEGNR</name>
<evidence type="ECO:0000313" key="5">
    <source>
        <dbReference type="EMBL" id="CAL4075484.1"/>
    </source>
</evidence>
<feature type="domain" description="CENP-V/GFA" evidence="4">
    <location>
        <begin position="14"/>
        <end position="126"/>
    </location>
</feature>
<dbReference type="EMBL" id="CAXKWB010004794">
    <property type="protein sequence ID" value="CAL4075484.1"/>
    <property type="molecule type" value="Genomic_DNA"/>
</dbReference>
<feature type="non-terminal residue" evidence="5">
    <location>
        <position position="144"/>
    </location>
</feature>